<evidence type="ECO:0000313" key="1">
    <source>
        <dbReference type="EMBL" id="CUN10630.1"/>
    </source>
</evidence>
<dbReference type="Proteomes" id="UP000095598">
    <property type="component" value="Unassembled WGS sequence"/>
</dbReference>
<dbReference type="RefSeq" id="WP_055259467.1">
    <property type="nucleotide sequence ID" value="NZ_CYXT01000023.1"/>
</dbReference>
<protein>
    <submittedName>
        <fullName evidence="1">Uncharacterized protein</fullName>
    </submittedName>
</protein>
<proteinExistence type="predicted"/>
<name>A0A173U844_ANAHA</name>
<sequence>MLIMLKEEDRVINTQCISEIFIRYDNKKCEYDLICTLNQAVSGCNQKVLGRFESQEDAAAILENIVNQYGRGQRIYKMGKK</sequence>
<gene>
    <name evidence="1" type="ORF">ERS852425_02654</name>
</gene>
<dbReference type="EMBL" id="CYXT01000023">
    <property type="protein sequence ID" value="CUN10630.1"/>
    <property type="molecule type" value="Genomic_DNA"/>
</dbReference>
<organism evidence="1 2">
    <name type="scientific">Anaerostipes hadrus</name>
    <dbReference type="NCBI Taxonomy" id="649756"/>
    <lineage>
        <taxon>Bacteria</taxon>
        <taxon>Bacillati</taxon>
        <taxon>Bacillota</taxon>
        <taxon>Clostridia</taxon>
        <taxon>Lachnospirales</taxon>
        <taxon>Lachnospiraceae</taxon>
        <taxon>Anaerostipes</taxon>
    </lineage>
</organism>
<accession>A0A173U844</accession>
<dbReference type="AlphaFoldDB" id="A0A173U844"/>
<reference evidence="1 2" key="1">
    <citation type="submission" date="2015-09" db="EMBL/GenBank/DDBJ databases">
        <authorList>
            <consortium name="Pathogen Informatics"/>
        </authorList>
    </citation>
    <scope>NUCLEOTIDE SEQUENCE [LARGE SCALE GENOMIC DNA]</scope>
    <source>
        <strain evidence="1 2">2789STDY5608868</strain>
    </source>
</reference>
<evidence type="ECO:0000313" key="2">
    <source>
        <dbReference type="Proteomes" id="UP000095598"/>
    </source>
</evidence>